<dbReference type="RefSeq" id="WP_215503183.1">
    <property type="nucleotide sequence ID" value="NZ_CP076361.1"/>
</dbReference>
<reference evidence="2" key="1">
    <citation type="submission" date="2021-06" db="EMBL/GenBank/DDBJ databases">
        <title>Direct submission.</title>
        <authorList>
            <person name="Lee C.-S."/>
            <person name="Jin L."/>
        </authorList>
    </citation>
    <scope>NUCLEOTIDE SEQUENCE</scope>
    <source>
        <strain evidence="2">Con5</strain>
    </source>
</reference>
<evidence type="ECO:0000313" key="2">
    <source>
        <dbReference type="EMBL" id="QWK90992.1"/>
    </source>
</evidence>
<evidence type="ECO:0000313" key="3">
    <source>
        <dbReference type="Proteomes" id="UP000679352"/>
    </source>
</evidence>
<feature type="region of interest" description="Disordered" evidence="1">
    <location>
        <begin position="13"/>
        <end position="64"/>
    </location>
</feature>
<dbReference type="EMBL" id="CP076361">
    <property type="protein sequence ID" value="QWK90992.1"/>
    <property type="molecule type" value="Genomic_DNA"/>
</dbReference>
<proteinExistence type="predicted"/>
<dbReference type="AlphaFoldDB" id="A0A975P7X1"/>
<sequence>MAEVVNLNRFRKDRERAARRAEAEANAVKFGRSRAEKDLEQARAEKSARDHAGHRLRDDEDDGA</sequence>
<feature type="compositionally biased region" description="Basic and acidic residues" evidence="1">
    <location>
        <begin position="13"/>
        <end position="23"/>
    </location>
</feature>
<dbReference type="InterPro" id="IPR025227">
    <property type="entry name" value="DUF4169"/>
</dbReference>
<evidence type="ECO:0000256" key="1">
    <source>
        <dbReference type="SAM" id="MobiDB-lite"/>
    </source>
</evidence>
<dbReference type="Pfam" id="PF13770">
    <property type="entry name" value="DUF4169"/>
    <property type="match status" value="1"/>
</dbReference>
<accession>A0A975P7X1</accession>
<dbReference type="KEGG" id="gfu:KM031_03530"/>
<gene>
    <name evidence="2" type="ORF">KM031_03530</name>
</gene>
<protein>
    <submittedName>
        <fullName evidence="2">DUF4169 family protein</fullName>
    </submittedName>
</protein>
<dbReference type="Proteomes" id="UP000679352">
    <property type="component" value="Chromosome"/>
</dbReference>
<feature type="compositionally biased region" description="Basic and acidic residues" evidence="1">
    <location>
        <begin position="33"/>
        <end position="58"/>
    </location>
</feature>
<name>A0A975P7X1_9RHOB</name>
<keyword evidence="3" id="KW-1185">Reference proteome</keyword>
<organism evidence="2 3">
    <name type="scientific">Gemmobacter fulvus</name>
    <dbReference type="NCBI Taxonomy" id="2840474"/>
    <lineage>
        <taxon>Bacteria</taxon>
        <taxon>Pseudomonadati</taxon>
        <taxon>Pseudomonadota</taxon>
        <taxon>Alphaproteobacteria</taxon>
        <taxon>Rhodobacterales</taxon>
        <taxon>Paracoccaceae</taxon>
        <taxon>Gemmobacter</taxon>
    </lineage>
</organism>